<feature type="transmembrane region" description="Helical" evidence="1">
    <location>
        <begin position="220"/>
        <end position="241"/>
    </location>
</feature>
<reference evidence="2" key="1">
    <citation type="journal article" date="2023" name="BMC Genomics">
        <title>Chromosome-level genome assemblies of Cutaneotrichosporon spp. (Trichosporonales, Basidiomycota) reveal imbalanced evolution between nucleotide sequences and chromosome synteny.</title>
        <authorList>
            <person name="Kobayashi Y."/>
            <person name="Kayamori A."/>
            <person name="Aoki K."/>
            <person name="Shiwa Y."/>
            <person name="Matsutani M."/>
            <person name="Fujita N."/>
            <person name="Sugita T."/>
            <person name="Iwasaki W."/>
            <person name="Tanaka N."/>
            <person name="Takashima M."/>
        </authorList>
    </citation>
    <scope>NUCLEOTIDE SEQUENCE</scope>
    <source>
        <strain evidence="2">HIS016</strain>
    </source>
</reference>
<evidence type="ECO:0000313" key="3">
    <source>
        <dbReference type="Proteomes" id="UP001222932"/>
    </source>
</evidence>
<gene>
    <name evidence="2" type="ORF">CspeluHIS016_0104240</name>
</gene>
<name>A0AAD3TNK5_9TREE</name>
<reference evidence="2" key="2">
    <citation type="submission" date="2023-06" db="EMBL/GenBank/DDBJ databases">
        <authorList>
            <person name="Kobayashi Y."/>
            <person name="Kayamori A."/>
            <person name="Aoki K."/>
            <person name="Shiwa Y."/>
            <person name="Fujita N."/>
            <person name="Sugita T."/>
            <person name="Iwasaki W."/>
            <person name="Tanaka N."/>
            <person name="Takashima M."/>
        </authorList>
    </citation>
    <scope>NUCLEOTIDE SEQUENCE</scope>
    <source>
        <strain evidence="2">HIS016</strain>
    </source>
</reference>
<keyword evidence="1" id="KW-1133">Transmembrane helix</keyword>
<evidence type="ECO:0000313" key="2">
    <source>
        <dbReference type="EMBL" id="GMK53838.1"/>
    </source>
</evidence>
<sequence length="257" mass="28237">MVISSARDFTALRNRVLPGSEFVGVPGTACPTAPDNGPPQAFLINSGSAGGTFQGQFVNGEVQHIICINPPPHRDRVYKPWWLTDAPEAIAARAVAAVEKHASSKLGARVADSLVAYQHVLLSALDRISNVIAFSPEERDVSIDERLAFLEQGNKELRKELATLHDSVVWLADIFGNWADDRAPLFQSVYNTGREHAARGRRSPVLTERTKPTRAKQIHAALWVCIVLAFGATLVLILIVLPQRWRQLGNRLKARTA</sequence>
<dbReference type="AlphaFoldDB" id="A0AAD3TNK5"/>
<protein>
    <submittedName>
        <fullName evidence="2">Uncharacterized protein</fullName>
    </submittedName>
</protein>
<dbReference type="EMBL" id="BTCM01000001">
    <property type="protein sequence ID" value="GMK53838.1"/>
    <property type="molecule type" value="Genomic_DNA"/>
</dbReference>
<keyword evidence="1" id="KW-0472">Membrane</keyword>
<proteinExistence type="predicted"/>
<comment type="caution">
    <text evidence="2">The sequence shown here is derived from an EMBL/GenBank/DDBJ whole genome shotgun (WGS) entry which is preliminary data.</text>
</comment>
<keyword evidence="3" id="KW-1185">Reference proteome</keyword>
<organism evidence="2 3">
    <name type="scientific">Cutaneotrichosporon spelunceum</name>
    <dbReference type="NCBI Taxonomy" id="1672016"/>
    <lineage>
        <taxon>Eukaryota</taxon>
        <taxon>Fungi</taxon>
        <taxon>Dikarya</taxon>
        <taxon>Basidiomycota</taxon>
        <taxon>Agaricomycotina</taxon>
        <taxon>Tremellomycetes</taxon>
        <taxon>Trichosporonales</taxon>
        <taxon>Trichosporonaceae</taxon>
        <taxon>Cutaneotrichosporon</taxon>
    </lineage>
</organism>
<evidence type="ECO:0000256" key="1">
    <source>
        <dbReference type="SAM" id="Phobius"/>
    </source>
</evidence>
<dbReference type="Proteomes" id="UP001222932">
    <property type="component" value="Unassembled WGS sequence"/>
</dbReference>
<accession>A0AAD3TNK5</accession>
<keyword evidence="1" id="KW-0812">Transmembrane</keyword>